<feature type="domain" description="CAAX prenyl protease 2/Lysostaphin resistance protein A-like" evidence="2">
    <location>
        <begin position="136"/>
        <end position="230"/>
    </location>
</feature>
<keyword evidence="3" id="KW-0482">Metalloprotease</keyword>
<accession>A0A4R0YXT2</accession>
<dbReference type="RefSeq" id="WP_131151116.1">
    <property type="nucleotide sequence ID" value="NZ_SJTG01000001.1"/>
</dbReference>
<keyword evidence="3" id="KW-0378">Hydrolase</keyword>
<reference evidence="3 4" key="1">
    <citation type="submission" date="2019-02" db="EMBL/GenBank/DDBJ databases">
        <title>Dyella amyloliquefaciens sp. nov., isolated from forest soil.</title>
        <authorList>
            <person name="Gao Z.-H."/>
            <person name="Qiu L.-H."/>
        </authorList>
    </citation>
    <scope>NUCLEOTIDE SEQUENCE [LARGE SCALE GENOMIC DNA]</scope>
    <source>
        <strain evidence="3 4">KACC 12747</strain>
    </source>
</reference>
<evidence type="ECO:0000313" key="4">
    <source>
        <dbReference type="Proteomes" id="UP000291822"/>
    </source>
</evidence>
<keyword evidence="1" id="KW-0472">Membrane</keyword>
<feature type="transmembrane region" description="Helical" evidence="1">
    <location>
        <begin position="64"/>
        <end position="85"/>
    </location>
</feature>
<feature type="transmembrane region" description="Helical" evidence="1">
    <location>
        <begin position="167"/>
        <end position="186"/>
    </location>
</feature>
<keyword evidence="1" id="KW-1133">Transmembrane helix</keyword>
<sequence length="309" mass="32701">MPAPQIAFTTPASAPAWKRWLIYSAFARIVIFAIVAFATGRLVVMALKGMGVAGGGSSPMAHPLGTLAVQLIPAIVAYFFLVKLIERRRMSELEPRELLPLGAHGLLIGTVLISVVVGVLWLVGSYHVTGINPAVSWIPALLVVGFGAGIGEEIVTRGVLFRIVEEGLGTWGALIISALFFGAAHINNPGATLWSSAAIAIEAGLLLAMLYHVTRSLWVCMGMHAAWNVLQGSFYGVAVSGFESNGFLVSHMTGPEWLSGGAFGAEASVVALATCTTLTIVLLFIALRRHTIVKPSWTRRRLTATASAS</sequence>
<feature type="transmembrane region" description="Helical" evidence="1">
    <location>
        <begin position="106"/>
        <end position="128"/>
    </location>
</feature>
<dbReference type="AlphaFoldDB" id="A0A4R0YXT2"/>
<dbReference type="GO" id="GO:0004175">
    <property type="term" value="F:endopeptidase activity"/>
    <property type="evidence" value="ECO:0007669"/>
    <property type="project" value="UniProtKB-ARBA"/>
</dbReference>
<gene>
    <name evidence="3" type="ORF">EZM97_01690</name>
</gene>
<dbReference type="PANTHER" id="PTHR39430">
    <property type="entry name" value="MEMBRANE-ASSOCIATED PROTEASE-RELATED"/>
    <property type="match status" value="1"/>
</dbReference>
<dbReference type="InterPro" id="IPR003675">
    <property type="entry name" value="Rce1/LyrA-like_dom"/>
</dbReference>
<feature type="transmembrane region" description="Helical" evidence="1">
    <location>
        <begin position="192"/>
        <end position="213"/>
    </location>
</feature>
<name>A0A4R0YXT2_9GAMM</name>
<keyword evidence="1" id="KW-0812">Transmembrane</keyword>
<comment type="caution">
    <text evidence="3">The sequence shown here is derived from an EMBL/GenBank/DDBJ whole genome shotgun (WGS) entry which is preliminary data.</text>
</comment>
<dbReference type="GO" id="GO:0008237">
    <property type="term" value="F:metallopeptidase activity"/>
    <property type="evidence" value="ECO:0007669"/>
    <property type="project" value="UniProtKB-KW"/>
</dbReference>
<dbReference type="PANTHER" id="PTHR39430:SF1">
    <property type="entry name" value="PROTEASE"/>
    <property type="match status" value="1"/>
</dbReference>
<dbReference type="EMBL" id="SJTG01000001">
    <property type="protein sequence ID" value="TCI12104.1"/>
    <property type="molecule type" value="Genomic_DNA"/>
</dbReference>
<feature type="transmembrane region" description="Helical" evidence="1">
    <location>
        <begin position="225"/>
        <end position="242"/>
    </location>
</feature>
<evidence type="ECO:0000259" key="2">
    <source>
        <dbReference type="Pfam" id="PF02517"/>
    </source>
</evidence>
<feature type="transmembrane region" description="Helical" evidence="1">
    <location>
        <begin position="262"/>
        <end position="287"/>
    </location>
</feature>
<dbReference type="GO" id="GO:0080120">
    <property type="term" value="P:CAAX-box protein maturation"/>
    <property type="evidence" value="ECO:0007669"/>
    <property type="project" value="UniProtKB-ARBA"/>
</dbReference>
<keyword evidence="4" id="KW-1185">Reference proteome</keyword>
<dbReference type="GO" id="GO:0006508">
    <property type="term" value="P:proteolysis"/>
    <property type="evidence" value="ECO:0007669"/>
    <property type="project" value="UniProtKB-KW"/>
</dbReference>
<evidence type="ECO:0000256" key="1">
    <source>
        <dbReference type="SAM" id="Phobius"/>
    </source>
</evidence>
<dbReference type="Proteomes" id="UP000291822">
    <property type="component" value="Unassembled WGS sequence"/>
</dbReference>
<organism evidence="3 4">
    <name type="scientific">Dyella soli</name>
    <dbReference type="NCBI Taxonomy" id="522319"/>
    <lineage>
        <taxon>Bacteria</taxon>
        <taxon>Pseudomonadati</taxon>
        <taxon>Pseudomonadota</taxon>
        <taxon>Gammaproteobacteria</taxon>
        <taxon>Lysobacterales</taxon>
        <taxon>Rhodanobacteraceae</taxon>
        <taxon>Dyella</taxon>
    </lineage>
</organism>
<feature type="transmembrane region" description="Helical" evidence="1">
    <location>
        <begin position="134"/>
        <end position="155"/>
    </location>
</feature>
<proteinExistence type="predicted"/>
<keyword evidence="3" id="KW-0645">Protease</keyword>
<protein>
    <submittedName>
        <fullName evidence="3">CPBP family intramembrane metalloprotease</fullName>
    </submittedName>
</protein>
<evidence type="ECO:0000313" key="3">
    <source>
        <dbReference type="EMBL" id="TCI12104.1"/>
    </source>
</evidence>
<dbReference type="Pfam" id="PF02517">
    <property type="entry name" value="Rce1-like"/>
    <property type="match status" value="1"/>
</dbReference>
<feature type="transmembrane region" description="Helical" evidence="1">
    <location>
        <begin position="20"/>
        <end position="44"/>
    </location>
</feature>